<dbReference type="GO" id="GO:0008270">
    <property type="term" value="F:zinc ion binding"/>
    <property type="evidence" value="ECO:0007669"/>
    <property type="project" value="UniProtKB-KW"/>
</dbReference>
<dbReference type="SUPFAM" id="SSF57850">
    <property type="entry name" value="RING/U-box"/>
    <property type="match status" value="1"/>
</dbReference>
<dbReference type="Proteomes" id="UP000305948">
    <property type="component" value="Unassembled WGS sequence"/>
</dbReference>
<accession>A0A5C3N541</accession>
<gene>
    <name evidence="7" type="ORF">OE88DRAFT_1659698</name>
</gene>
<protein>
    <recommendedName>
        <fullName evidence="6">RING-type domain-containing protein</fullName>
    </recommendedName>
</protein>
<keyword evidence="3" id="KW-0862">Zinc</keyword>
<evidence type="ECO:0000259" key="6">
    <source>
        <dbReference type="PROSITE" id="PS50089"/>
    </source>
</evidence>
<keyword evidence="2 4" id="KW-0863">Zinc-finger</keyword>
<dbReference type="OrthoDB" id="2623028at2759"/>
<dbReference type="STRING" id="5364.A0A5C3N541"/>
<feature type="compositionally biased region" description="Polar residues" evidence="5">
    <location>
        <begin position="146"/>
        <end position="175"/>
    </location>
</feature>
<feature type="domain" description="RING-type" evidence="6">
    <location>
        <begin position="61"/>
        <end position="125"/>
    </location>
</feature>
<evidence type="ECO:0000256" key="3">
    <source>
        <dbReference type="ARBA" id="ARBA00022833"/>
    </source>
</evidence>
<evidence type="ECO:0000313" key="8">
    <source>
        <dbReference type="Proteomes" id="UP000305948"/>
    </source>
</evidence>
<keyword evidence="1" id="KW-0479">Metal-binding</keyword>
<evidence type="ECO:0000256" key="5">
    <source>
        <dbReference type="SAM" id="MobiDB-lite"/>
    </source>
</evidence>
<dbReference type="SMART" id="SM00184">
    <property type="entry name" value="RING"/>
    <property type="match status" value="1"/>
</dbReference>
<sequence length="197" mass="21995">MADAGRLRTRLLAGSTVPRGSFGRCRYVRYIPMHLHADSKVAVWEKSPLPDVCVEYHNASCHICLEAFEEPRQGGVVSTAGMPEEGNSAIEPLIQLGCSHIFHPTCLAEYIQNTEDHPLRCAICRSKVQGDLRGLLAQHPYAPSPSRCSNRSLQQSFTSSRPYPQDSSMPTQRSSGIRASISALWRRVKRLVSHRRQ</sequence>
<dbReference type="PROSITE" id="PS50089">
    <property type="entry name" value="ZF_RING_2"/>
    <property type="match status" value="1"/>
</dbReference>
<dbReference type="EMBL" id="ML213511">
    <property type="protein sequence ID" value="TFK51586.1"/>
    <property type="molecule type" value="Genomic_DNA"/>
</dbReference>
<evidence type="ECO:0000256" key="1">
    <source>
        <dbReference type="ARBA" id="ARBA00022723"/>
    </source>
</evidence>
<dbReference type="Pfam" id="PF00097">
    <property type="entry name" value="zf-C3HC4"/>
    <property type="match status" value="1"/>
</dbReference>
<name>A0A5C3N541_9AGAM</name>
<reference evidence="7 8" key="1">
    <citation type="journal article" date="2019" name="Nat. Ecol. Evol.">
        <title>Megaphylogeny resolves global patterns of mushroom evolution.</title>
        <authorList>
            <person name="Varga T."/>
            <person name="Krizsan K."/>
            <person name="Foldi C."/>
            <person name="Dima B."/>
            <person name="Sanchez-Garcia M."/>
            <person name="Sanchez-Ramirez S."/>
            <person name="Szollosi G.J."/>
            <person name="Szarkandi J.G."/>
            <person name="Papp V."/>
            <person name="Albert L."/>
            <person name="Andreopoulos W."/>
            <person name="Angelini C."/>
            <person name="Antonin V."/>
            <person name="Barry K.W."/>
            <person name="Bougher N.L."/>
            <person name="Buchanan P."/>
            <person name="Buyck B."/>
            <person name="Bense V."/>
            <person name="Catcheside P."/>
            <person name="Chovatia M."/>
            <person name="Cooper J."/>
            <person name="Damon W."/>
            <person name="Desjardin D."/>
            <person name="Finy P."/>
            <person name="Geml J."/>
            <person name="Haridas S."/>
            <person name="Hughes K."/>
            <person name="Justo A."/>
            <person name="Karasinski D."/>
            <person name="Kautmanova I."/>
            <person name="Kiss B."/>
            <person name="Kocsube S."/>
            <person name="Kotiranta H."/>
            <person name="LaButti K.M."/>
            <person name="Lechner B.E."/>
            <person name="Liimatainen K."/>
            <person name="Lipzen A."/>
            <person name="Lukacs Z."/>
            <person name="Mihaltcheva S."/>
            <person name="Morgado L.N."/>
            <person name="Niskanen T."/>
            <person name="Noordeloos M.E."/>
            <person name="Ohm R.A."/>
            <person name="Ortiz-Santana B."/>
            <person name="Ovrebo C."/>
            <person name="Racz N."/>
            <person name="Riley R."/>
            <person name="Savchenko A."/>
            <person name="Shiryaev A."/>
            <person name="Soop K."/>
            <person name="Spirin V."/>
            <person name="Szebenyi C."/>
            <person name="Tomsovsky M."/>
            <person name="Tulloss R.E."/>
            <person name="Uehling J."/>
            <person name="Grigoriev I.V."/>
            <person name="Vagvolgyi C."/>
            <person name="Papp T."/>
            <person name="Martin F.M."/>
            <person name="Miettinen O."/>
            <person name="Hibbett D.S."/>
            <person name="Nagy L.G."/>
        </authorList>
    </citation>
    <scope>NUCLEOTIDE SEQUENCE [LARGE SCALE GENOMIC DNA]</scope>
    <source>
        <strain evidence="7 8">OMC1185</strain>
    </source>
</reference>
<dbReference type="InterPro" id="IPR018957">
    <property type="entry name" value="Znf_C3HC4_RING-type"/>
</dbReference>
<proteinExistence type="predicted"/>
<keyword evidence="8" id="KW-1185">Reference proteome</keyword>
<feature type="region of interest" description="Disordered" evidence="5">
    <location>
        <begin position="142"/>
        <end position="175"/>
    </location>
</feature>
<dbReference type="AlphaFoldDB" id="A0A5C3N541"/>
<evidence type="ECO:0000256" key="2">
    <source>
        <dbReference type="ARBA" id="ARBA00022771"/>
    </source>
</evidence>
<evidence type="ECO:0000256" key="4">
    <source>
        <dbReference type="PROSITE-ProRule" id="PRU00175"/>
    </source>
</evidence>
<organism evidence="7 8">
    <name type="scientific">Heliocybe sulcata</name>
    <dbReference type="NCBI Taxonomy" id="5364"/>
    <lineage>
        <taxon>Eukaryota</taxon>
        <taxon>Fungi</taxon>
        <taxon>Dikarya</taxon>
        <taxon>Basidiomycota</taxon>
        <taxon>Agaricomycotina</taxon>
        <taxon>Agaricomycetes</taxon>
        <taxon>Gloeophyllales</taxon>
        <taxon>Gloeophyllaceae</taxon>
        <taxon>Heliocybe</taxon>
    </lineage>
</organism>
<dbReference type="InterPro" id="IPR001841">
    <property type="entry name" value="Znf_RING"/>
</dbReference>
<dbReference type="InterPro" id="IPR013083">
    <property type="entry name" value="Znf_RING/FYVE/PHD"/>
</dbReference>
<dbReference type="Gene3D" id="3.30.40.10">
    <property type="entry name" value="Zinc/RING finger domain, C3HC4 (zinc finger)"/>
    <property type="match status" value="1"/>
</dbReference>
<evidence type="ECO:0000313" key="7">
    <source>
        <dbReference type="EMBL" id="TFK51586.1"/>
    </source>
</evidence>